<dbReference type="EMBL" id="CDMZ01004866">
    <property type="protein sequence ID" value="CEM51144.1"/>
    <property type="molecule type" value="Genomic_DNA"/>
</dbReference>
<evidence type="ECO:0000313" key="2">
    <source>
        <dbReference type="EMBL" id="CEM51144.1"/>
    </source>
</evidence>
<feature type="compositionally biased region" description="Low complexity" evidence="1">
    <location>
        <begin position="707"/>
        <end position="722"/>
    </location>
</feature>
<gene>
    <name evidence="2" type="ORF">Cvel_10415</name>
</gene>
<protein>
    <submittedName>
        <fullName evidence="2">Uncharacterized protein</fullName>
    </submittedName>
</protein>
<name>A0A0G4I2I2_9ALVE</name>
<feature type="region of interest" description="Disordered" evidence="1">
    <location>
        <begin position="343"/>
        <end position="415"/>
    </location>
</feature>
<feature type="compositionally biased region" description="Basic and acidic residues" evidence="1">
    <location>
        <begin position="649"/>
        <end position="676"/>
    </location>
</feature>
<feature type="compositionally biased region" description="Basic and acidic residues" evidence="1">
    <location>
        <begin position="477"/>
        <end position="492"/>
    </location>
</feature>
<feature type="region of interest" description="Disordered" evidence="1">
    <location>
        <begin position="429"/>
        <end position="455"/>
    </location>
</feature>
<reference evidence="2" key="1">
    <citation type="submission" date="2014-11" db="EMBL/GenBank/DDBJ databases">
        <authorList>
            <person name="Otto D Thomas"/>
            <person name="Naeem Raeece"/>
        </authorList>
    </citation>
    <scope>NUCLEOTIDE SEQUENCE</scope>
</reference>
<feature type="compositionally biased region" description="Low complexity" evidence="1">
    <location>
        <begin position="529"/>
        <end position="544"/>
    </location>
</feature>
<accession>A0A0G4I2I2</accession>
<dbReference type="VEuPathDB" id="CryptoDB:Cvel_10415"/>
<dbReference type="AlphaFoldDB" id="A0A0G4I2I2"/>
<feature type="region of interest" description="Disordered" evidence="1">
    <location>
        <begin position="477"/>
        <end position="573"/>
    </location>
</feature>
<feature type="region of interest" description="Disordered" evidence="1">
    <location>
        <begin position="619"/>
        <end position="818"/>
    </location>
</feature>
<feature type="region of interest" description="Disordered" evidence="1">
    <location>
        <begin position="301"/>
        <end position="326"/>
    </location>
</feature>
<feature type="compositionally biased region" description="Low complexity" evidence="1">
    <location>
        <begin position="507"/>
        <end position="516"/>
    </location>
</feature>
<organism evidence="2">
    <name type="scientific">Chromera velia CCMP2878</name>
    <dbReference type="NCBI Taxonomy" id="1169474"/>
    <lineage>
        <taxon>Eukaryota</taxon>
        <taxon>Sar</taxon>
        <taxon>Alveolata</taxon>
        <taxon>Colpodellida</taxon>
        <taxon>Chromeraceae</taxon>
        <taxon>Chromera</taxon>
    </lineage>
</organism>
<feature type="compositionally biased region" description="Basic and acidic residues" evidence="1">
    <location>
        <begin position="627"/>
        <end position="642"/>
    </location>
</feature>
<feature type="region of interest" description="Disordered" evidence="1">
    <location>
        <begin position="26"/>
        <end position="47"/>
    </location>
</feature>
<feature type="region of interest" description="Disordered" evidence="1">
    <location>
        <begin position="585"/>
        <end position="607"/>
    </location>
</feature>
<feature type="compositionally biased region" description="Low complexity" evidence="1">
    <location>
        <begin position="384"/>
        <end position="403"/>
    </location>
</feature>
<feature type="compositionally biased region" description="Gly residues" evidence="1">
    <location>
        <begin position="723"/>
        <end position="734"/>
    </location>
</feature>
<sequence length="818" mass="89236">MIEEEHEPAGQPPALIDAAAAAAAVVVEDGRDPQESRHGPHPMEIPISGLPSSEWIQLFSRERLKNTDQQTLKYIAKATIRIYSKATTSLRPQKDGQLTHWKKLPETFEEAFEARDLPLEEDPLRTQISSPTREPLGEDEKKNLVKGLQEMSRVLHEYQNAKPRPSKKGPEPLLRAAVERLYGFLVDVGGRFEEGANDWIRQVQLYQVQKKVQESAEISKRLGFPITDDENTHIISEKWKLWKTCCYLRGFAPLATAAVVAHYQMRQLQKEKKHLDFTREEFMEADKYPFRREGANRGMLSPACLSSGETLDLSPASPLSGSPQPEKSLLEWMAQGADHLGSIARKNWAERKRRTRVGRKKEAENRGGTGLGGDEEMRDPAEMPSSSSSSSSSSAAAPAPRRFAPSEESDSDADGNILFDWFRADDLSSMNDIDEGEEDPARDGKADGRPQVQWSKVFDENRGLLDGLKRAWERVQNVGERRLRKKEDEIKTAGESLLSSPDRTPRAAAAAAAATASWTGEEGGGGRELPVLSASLPAASAAAAHRSKRGRAEVDTGPNSAASAPLSAQGGSVFPLGTLNVQLSFQSLETPGGRRNPPSDQTQTAPLRIPLALRIDAQGRQSPFIDWRGESDRVKEVAKEGRGIAAAARQKENGGKKKKIKTESPRRSDRLAEVERKRKGTSEGNEADQVMHPSISERGSDSPVAEGRGASSSSSSSSSSAAAGGGRVVSGRGGRGQRGRGRGRGAVQTRRGGSRAAGGGQEQSMEVEESRENSDENGESDEEGREQVPWLERGGNPGVRGPTQPKSVVTRSERQRGK</sequence>
<evidence type="ECO:0000256" key="1">
    <source>
        <dbReference type="SAM" id="MobiDB-lite"/>
    </source>
</evidence>
<feature type="compositionally biased region" description="Basic and acidic residues" evidence="1">
    <location>
        <begin position="439"/>
        <end position="448"/>
    </location>
</feature>
<proteinExistence type="predicted"/>
<feature type="compositionally biased region" description="Acidic residues" evidence="1">
    <location>
        <begin position="775"/>
        <end position="784"/>
    </location>
</feature>
<feature type="compositionally biased region" description="Basic and acidic residues" evidence="1">
    <location>
        <begin position="28"/>
        <end position="38"/>
    </location>
</feature>